<feature type="transmembrane region" description="Helical" evidence="2">
    <location>
        <begin position="6"/>
        <end position="25"/>
    </location>
</feature>
<keyword evidence="2" id="KW-0812">Transmembrane</keyword>
<protein>
    <submittedName>
        <fullName evidence="3">Uncharacterized protein</fullName>
    </submittedName>
</protein>
<dbReference type="AlphaFoldDB" id="A0A844FY99"/>
<evidence type="ECO:0000256" key="1">
    <source>
        <dbReference type="SAM" id="Coils"/>
    </source>
</evidence>
<feature type="coiled-coil region" evidence="1">
    <location>
        <begin position="48"/>
        <end position="102"/>
    </location>
</feature>
<reference evidence="3 4" key="1">
    <citation type="submission" date="2019-08" db="EMBL/GenBank/DDBJ databases">
        <title>In-depth cultivation of the pig gut microbiome towards novel bacterial diversity and tailored functional studies.</title>
        <authorList>
            <person name="Wylensek D."/>
            <person name="Hitch T.C.A."/>
            <person name="Clavel T."/>
        </authorList>
    </citation>
    <scope>NUCLEOTIDE SEQUENCE [LARGE SCALE GENOMIC DNA]</scope>
    <source>
        <strain evidence="3 4">BBE-744-WT-12</strain>
    </source>
</reference>
<name>A0A844FY99_9BACT</name>
<organism evidence="3 4">
    <name type="scientific">Victivallis lenta</name>
    <dbReference type="NCBI Taxonomy" id="2606640"/>
    <lineage>
        <taxon>Bacteria</taxon>
        <taxon>Pseudomonadati</taxon>
        <taxon>Lentisphaerota</taxon>
        <taxon>Lentisphaeria</taxon>
        <taxon>Victivallales</taxon>
        <taxon>Victivallaceae</taxon>
        <taxon>Victivallis</taxon>
    </lineage>
</organism>
<evidence type="ECO:0000313" key="3">
    <source>
        <dbReference type="EMBL" id="MST96237.1"/>
    </source>
</evidence>
<keyword evidence="4" id="KW-1185">Reference proteome</keyword>
<proteinExistence type="predicted"/>
<dbReference type="Proteomes" id="UP000435649">
    <property type="component" value="Unassembled WGS sequence"/>
</dbReference>
<comment type="caution">
    <text evidence="3">The sequence shown here is derived from an EMBL/GenBank/DDBJ whole genome shotgun (WGS) entry which is preliminary data.</text>
</comment>
<keyword evidence="1" id="KW-0175">Coiled coil</keyword>
<keyword evidence="2" id="KW-1133">Transmembrane helix</keyword>
<dbReference type="Gene3D" id="1.10.287.1490">
    <property type="match status" value="1"/>
</dbReference>
<evidence type="ECO:0000313" key="4">
    <source>
        <dbReference type="Proteomes" id="UP000435649"/>
    </source>
</evidence>
<sequence length="596" mass="66099">MNRSILIVMCDFLVSAMLSMLIGMSPHGQSGHMGKGALLDRGSTAIILDELRRRGAELENMREQLREAQAREGFSEAREAQLKALAEQLAETLAKSELLEDKLKLHPENAGALTPQALQQKLEEEIRKRTLAGVQRKEAEAELERMRNSLQSVSGNLATLNTNYAVSQQQLADARKAIEEREQKLENTGGELTRTREELAAQRNELANVRSTLESELARLAEVRTRAQALESNLSFTRGRLSAAERELAEARSAAEQNRKLAARREMEVRDTQRQLADARKAMLKAVNDYSRVKSELDRSKEAISAAADARAEAERNLAAKQGEADTALARLEATKKELQAAEEKLRSDVLERYDASVIRLTFALNEKRLLLDQKGGGVFYLPLVNIAGKTVMPGFHKQLFGDAEYALNFDRVDRLEYRVNVTSAPLEEAGTQLRGPLLLFPGEPRLAAIEFNVRGRKPLAALTIDALKQRGLDDLFLFKPGTFGKESAPISDRCSLDLGSGGPQLYIRNTGRGSGSELRAEPGDFIITKQGDFVGIVTGIENFDMGRRQEAKCYVLPADFKWDGAKTIRLEKAAGAEYFEDFSKGVREIRAGQNE</sequence>
<dbReference type="EMBL" id="VUNS01000003">
    <property type="protein sequence ID" value="MST96237.1"/>
    <property type="molecule type" value="Genomic_DNA"/>
</dbReference>
<feature type="coiled-coil region" evidence="1">
    <location>
        <begin position="136"/>
        <end position="352"/>
    </location>
</feature>
<keyword evidence="2" id="KW-0472">Membrane</keyword>
<gene>
    <name evidence="3" type="ORF">FYJ85_04145</name>
</gene>
<dbReference type="RefSeq" id="WP_154417077.1">
    <property type="nucleotide sequence ID" value="NZ_VUNS01000003.1"/>
</dbReference>
<accession>A0A844FY99</accession>
<evidence type="ECO:0000256" key="2">
    <source>
        <dbReference type="SAM" id="Phobius"/>
    </source>
</evidence>